<dbReference type="GO" id="GO:0016787">
    <property type="term" value="F:hydrolase activity"/>
    <property type="evidence" value="ECO:0007669"/>
    <property type="project" value="UniProtKB-KW"/>
</dbReference>
<dbReference type="Gene3D" id="1.50.10.10">
    <property type="match status" value="1"/>
</dbReference>
<dbReference type="GO" id="GO:0005975">
    <property type="term" value="P:carbohydrate metabolic process"/>
    <property type="evidence" value="ECO:0007669"/>
    <property type="project" value="InterPro"/>
</dbReference>
<evidence type="ECO:0000259" key="1">
    <source>
        <dbReference type="Pfam" id="PF05592"/>
    </source>
</evidence>
<dbReference type="SUPFAM" id="SSF49785">
    <property type="entry name" value="Galactose-binding domain-like"/>
    <property type="match status" value="1"/>
</dbReference>
<feature type="domain" description="Alpha-L-rhamnosidase concanavalin-like" evidence="1">
    <location>
        <begin position="278"/>
        <end position="350"/>
    </location>
</feature>
<dbReference type="PANTHER" id="PTHR34987">
    <property type="entry name" value="C, PUTATIVE (AFU_ORTHOLOGUE AFUA_3G02880)-RELATED"/>
    <property type="match status" value="1"/>
</dbReference>
<protein>
    <submittedName>
        <fullName evidence="3">Family 78 glycoside hydrolase catalytic domain</fullName>
    </submittedName>
</protein>
<dbReference type="InterPro" id="IPR035396">
    <property type="entry name" value="Bac_rhamnosid6H"/>
</dbReference>
<keyword evidence="4" id="KW-1185">Reference proteome</keyword>
<dbReference type="EMBL" id="JACXIZ010000053">
    <property type="protein sequence ID" value="MBD2848093.1"/>
    <property type="molecule type" value="Genomic_DNA"/>
</dbReference>
<dbReference type="Pfam" id="PF17389">
    <property type="entry name" value="Bac_rhamnosid6H"/>
    <property type="match status" value="1"/>
</dbReference>
<dbReference type="SUPFAM" id="SSF48208">
    <property type="entry name" value="Six-hairpin glycosidases"/>
    <property type="match status" value="1"/>
</dbReference>
<dbReference type="RefSeq" id="WP_190921194.1">
    <property type="nucleotide sequence ID" value="NZ_JACXIZ010000053.1"/>
</dbReference>
<dbReference type="Gene3D" id="2.60.420.10">
    <property type="entry name" value="Maltose phosphorylase, domain 3"/>
    <property type="match status" value="1"/>
</dbReference>
<dbReference type="InterPro" id="IPR008928">
    <property type="entry name" value="6-hairpin_glycosidase_sf"/>
</dbReference>
<dbReference type="PANTHER" id="PTHR34987:SF4">
    <property type="entry name" value="ALPHA-L-RHAMNOSIDASE C-TERMINAL DOMAIN-CONTAINING PROTEIN"/>
    <property type="match status" value="1"/>
</dbReference>
<dbReference type="InterPro" id="IPR008979">
    <property type="entry name" value="Galactose-bd-like_sf"/>
</dbReference>
<dbReference type="InterPro" id="IPR012341">
    <property type="entry name" value="6hp_glycosidase-like_sf"/>
</dbReference>
<dbReference type="Pfam" id="PF05592">
    <property type="entry name" value="Bac_rhamnosid"/>
    <property type="match status" value="1"/>
</dbReference>
<keyword evidence="3" id="KW-0378">Hydrolase</keyword>
<dbReference type="AlphaFoldDB" id="A0A927BZD7"/>
<feature type="domain" description="Alpha-L-rhamnosidase six-hairpin glycosidase" evidence="2">
    <location>
        <begin position="374"/>
        <end position="717"/>
    </location>
</feature>
<dbReference type="Gene3D" id="2.60.120.260">
    <property type="entry name" value="Galactose-binding domain-like"/>
    <property type="match status" value="2"/>
</dbReference>
<sequence length="772" mass="88240">MQASRKWNAHWIRPEEDKPEKNTYYLFRKDFAVTDRAESYTLYITADTRYRVYINGCVIGYGPPLCVSHYHYYDEHQIKLRQGVNCIAVEVYHLGVAPDSVCGLLCEIASETGRSLVSSDAEWKVTRSEAWRQDTHYFRMSMYAPFQEHFDARRIPDGWMTPGFSDQSWAGSRIIKGQWEDRPPAVLPWGHLVPRDIPFMLETPRLARSVMRVEESIDLLNRMRSEDLSISLSVPGQPLHHATVEKPDQLLRTTGHTVVQCSTDHLDRSFDGVYYPSIVLDFGKSINAFLELEISGEAGGMIDIGYAERLINGHFNNTIEGMYADRYVMREGRQRFRPSTWKSFRYVKIMFRSCVAPVLVHRVQASVTEYPYEDRGEFHSNDSTLNQVFEICRYTLRLCSNDSIMDTPWREQAQFVGDVAAVTLGGIYSCFGDIKLPAKFLKQSAANQLPVGLLPSVTNSANNPMVHPDYSLWWVHALWNHYLYTGEAEWIHRYYPHTLKILQYYMAYIGEHQLLENIPHMTFIDWANVDRRGVCAPHNAIFYGVSACIEKMAVLKGDAHTQAQLQQIRGGIKKNFSRMFFSEERGCYADAWVDGSLSPITSEQTNMAAIYWELCDHMEPSHVADRILGSDPLRHTEAQPFFTMITLRALNKIGRGAQALELIRSRWGRRMVDKGATSTFEEWGLNGSWRTGVFSNVMRTQSHAWSAFPAEFLIRSVAGFEIVEPGCSTVRIAPMESSFNYNIAIPIPQGRVSIKRENGTTQVSAPDNVTIQ</sequence>
<accession>A0A927BZD7</accession>
<gene>
    <name evidence="3" type="ORF">IDH44_23090</name>
</gene>
<evidence type="ECO:0000313" key="3">
    <source>
        <dbReference type="EMBL" id="MBD2848093.1"/>
    </source>
</evidence>
<proteinExistence type="predicted"/>
<name>A0A927BZD7_9BACL</name>
<organism evidence="3 4">
    <name type="scientific">Paenibacillus sabuli</name>
    <dbReference type="NCBI Taxonomy" id="2772509"/>
    <lineage>
        <taxon>Bacteria</taxon>
        <taxon>Bacillati</taxon>
        <taxon>Bacillota</taxon>
        <taxon>Bacilli</taxon>
        <taxon>Bacillales</taxon>
        <taxon>Paenibacillaceae</taxon>
        <taxon>Paenibacillus</taxon>
    </lineage>
</organism>
<dbReference type="InterPro" id="IPR008902">
    <property type="entry name" value="Rhamnosid_concanavalin"/>
</dbReference>
<comment type="caution">
    <text evidence="3">The sequence shown here is derived from an EMBL/GenBank/DDBJ whole genome shotgun (WGS) entry which is preliminary data.</text>
</comment>
<reference evidence="3" key="1">
    <citation type="submission" date="2020-09" db="EMBL/GenBank/DDBJ databases">
        <title>A novel bacterium of genus Paenibacillus, isolated from South China Sea.</title>
        <authorList>
            <person name="Huang H."/>
            <person name="Mo K."/>
            <person name="Hu Y."/>
        </authorList>
    </citation>
    <scope>NUCLEOTIDE SEQUENCE</scope>
    <source>
        <strain evidence="3">IB182496</strain>
    </source>
</reference>
<dbReference type="Proteomes" id="UP000621560">
    <property type="component" value="Unassembled WGS sequence"/>
</dbReference>
<evidence type="ECO:0000313" key="4">
    <source>
        <dbReference type="Proteomes" id="UP000621560"/>
    </source>
</evidence>
<evidence type="ECO:0000259" key="2">
    <source>
        <dbReference type="Pfam" id="PF17389"/>
    </source>
</evidence>